<sequence length="178" mass="20645">MKLTKSALNKHLKQLTNEQLIELVKACYSSSKDMEKFLAVRILGDEAVVPLFEQYRQKVEDEFFPKRGHGKLRLKEAKSAIAEFERLTGNEKYSLELKLIYVENGVEFTLAFGDIDERFYYSMTSMYADMIDAVNEDETGARFDEYKERLEAIVSRTRGIGWGFHDALDDLHAQLDRN</sequence>
<proteinExistence type="predicted"/>
<gene>
    <name evidence="1" type="ORF">DFQ01_102429</name>
</gene>
<dbReference type="EMBL" id="QGTQ01000002">
    <property type="protein sequence ID" value="PWW07530.1"/>
    <property type="molecule type" value="Genomic_DNA"/>
</dbReference>
<comment type="caution">
    <text evidence="1">The sequence shown here is derived from an EMBL/GenBank/DDBJ whole genome shotgun (WGS) entry which is preliminary data.</text>
</comment>
<evidence type="ECO:0000313" key="2">
    <source>
        <dbReference type="Proteomes" id="UP000246635"/>
    </source>
</evidence>
<organism evidence="1 2">
    <name type="scientific">Paenibacillus cellulosilyticus</name>
    <dbReference type="NCBI Taxonomy" id="375489"/>
    <lineage>
        <taxon>Bacteria</taxon>
        <taxon>Bacillati</taxon>
        <taxon>Bacillota</taxon>
        <taxon>Bacilli</taxon>
        <taxon>Bacillales</taxon>
        <taxon>Paenibacillaceae</taxon>
        <taxon>Paenibacillus</taxon>
    </lineage>
</organism>
<dbReference type="InterPro" id="IPR046153">
    <property type="entry name" value="DUF6155"/>
</dbReference>
<keyword evidence="2" id="KW-1185">Reference proteome</keyword>
<evidence type="ECO:0000313" key="1">
    <source>
        <dbReference type="EMBL" id="PWW07530.1"/>
    </source>
</evidence>
<dbReference type="AlphaFoldDB" id="A0A2V2YZG2"/>
<dbReference type="Proteomes" id="UP000246635">
    <property type="component" value="Unassembled WGS sequence"/>
</dbReference>
<reference evidence="1 2" key="1">
    <citation type="submission" date="2018-05" db="EMBL/GenBank/DDBJ databases">
        <title>Genomic Encyclopedia of Type Strains, Phase III (KMG-III): the genomes of soil and plant-associated and newly described type strains.</title>
        <authorList>
            <person name="Whitman W."/>
        </authorList>
    </citation>
    <scope>NUCLEOTIDE SEQUENCE [LARGE SCALE GENOMIC DNA]</scope>
    <source>
        <strain evidence="1 2">CECT 5696</strain>
    </source>
</reference>
<protein>
    <submittedName>
        <fullName evidence="1">Uncharacterized protein</fullName>
    </submittedName>
</protein>
<dbReference type="RefSeq" id="WP_245946529.1">
    <property type="nucleotide sequence ID" value="NZ_CP054612.1"/>
</dbReference>
<name>A0A2V2YZG2_9BACL</name>
<dbReference type="Pfam" id="PF19652">
    <property type="entry name" value="DUF6155"/>
    <property type="match status" value="1"/>
</dbReference>
<accession>A0A2V2YZG2</accession>